<protein>
    <submittedName>
        <fullName evidence="3">LLM class flavin-dependent oxidoreductase</fullName>
        <ecNumber evidence="3">1.-.-.-</ecNumber>
    </submittedName>
</protein>
<evidence type="ECO:0000313" key="4">
    <source>
        <dbReference type="Proteomes" id="UP001597221"/>
    </source>
</evidence>
<dbReference type="InterPro" id="IPR050766">
    <property type="entry name" value="Bact_Lucif_Oxidored"/>
</dbReference>
<sequence>MSLKLGILDQSPIFNGKTAADAFQHTIQLAKRAEEWGYSRFWVSEHHNMEQVAGSSPEVLISHLLAQTNTIQVGSGGVMLQHYSPYKVAENFNVLSTLAPGRVDLGIGKAPGGLPLSTKALQNGESNNKNDFNERFTFLKQLIDETVEHDHPLAGIQALPRPDEKPDIYLLGGSVNSAKFAADLRVNFVYAGFLNNDDKVLHETVHNFKSNFREGKFIFSLAVLAAPTQDEAEKLAAEHKLFSLHLHDGRTLTVQSEEQVLAYEKQAEGPFEVQEKAANIIAGTPEYVKGELIRFQHLYHIDEFILHTPIRREAERFRSFQLLSPREVAAKVESI</sequence>
<dbReference type="Gene3D" id="3.20.20.30">
    <property type="entry name" value="Luciferase-like domain"/>
    <property type="match status" value="1"/>
</dbReference>
<evidence type="ECO:0000256" key="1">
    <source>
        <dbReference type="ARBA" id="ARBA00007789"/>
    </source>
</evidence>
<dbReference type="PANTHER" id="PTHR30137:SF19">
    <property type="entry name" value="LUCIFERASE-LIKE MONOOXYGENASE"/>
    <property type="match status" value="1"/>
</dbReference>
<dbReference type="PANTHER" id="PTHR30137">
    <property type="entry name" value="LUCIFERASE-LIKE MONOOXYGENASE"/>
    <property type="match status" value="1"/>
</dbReference>
<dbReference type="InterPro" id="IPR011251">
    <property type="entry name" value="Luciferase-like_dom"/>
</dbReference>
<dbReference type="SUPFAM" id="SSF51679">
    <property type="entry name" value="Bacterial luciferase-like"/>
    <property type="match status" value="1"/>
</dbReference>
<keyword evidence="3" id="KW-0560">Oxidoreductase</keyword>
<feature type="domain" description="Luciferase-like" evidence="2">
    <location>
        <begin position="5"/>
        <end position="296"/>
    </location>
</feature>
<dbReference type="EC" id="1.-.-.-" evidence="3"/>
<dbReference type="NCBIfam" id="TIGR03558">
    <property type="entry name" value="oxido_grp_1"/>
    <property type="match status" value="1"/>
</dbReference>
<accession>A0ABW4HS44</accession>
<proteinExistence type="predicted"/>
<keyword evidence="4" id="KW-1185">Reference proteome</keyword>
<dbReference type="InterPro" id="IPR036661">
    <property type="entry name" value="Luciferase-like_sf"/>
</dbReference>
<comment type="similarity">
    <text evidence="1">To bacterial alkanal monooxygenase alpha and beta chains.</text>
</comment>
<dbReference type="Pfam" id="PF00296">
    <property type="entry name" value="Bac_luciferase"/>
    <property type="match status" value="1"/>
</dbReference>
<dbReference type="Proteomes" id="UP001597221">
    <property type="component" value="Unassembled WGS sequence"/>
</dbReference>
<evidence type="ECO:0000259" key="2">
    <source>
        <dbReference type="Pfam" id="PF00296"/>
    </source>
</evidence>
<gene>
    <name evidence="3" type="ORF">ACFSBH_09875</name>
</gene>
<comment type="caution">
    <text evidence="3">The sequence shown here is derived from an EMBL/GenBank/DDBJ whole genome shotgun (WGS) entry which is preliminary data.</text>
</comment>
<name>A0ABW4HS44_9BACI</name>
<dbReference type="GO" id="GO:0016491">
    <property type="term" value="F:oxidoreductase activity"/>
    <property type="evidence" value="ECO:0007669"/>
    <property type="project" value="UniProtKB-KW"/>
</dbReference>
<dbReference type="EMBL" id="JBHUDE010000045">
    <property type="protein sequence ID" value="MFD1607962.1"/>
    <property type="molecule type" value="Genomic_DNA"/>
</dbReference>
<evidence type="ECO:0000313" key="3">
    <source>
        <dbReference type="EMBL" id="MFD1607962.1"/>
    </source>
</evidence>
<dbReference type="CDD" id="cd00347">
    <property type="entry name" value="Flavin_utilizing_monoxygenases"/>
    <property type="match status" value="1"/>
</dbReference>
<organism evidence="3 4">
    <name type="scientific">Oceanobacillus luteolus</name>
    <dbReference type="NCBI Taxonomy" id="1274358"/>
    <lineage>
        <taxon>Bacteria</taxon>
        <taxon>Bacillati</taxon>
        <taxon>Bacillota</taxon>
        <taxon>Bacilli</taxon>
        <taxon>Bacillales</taxon>
        <taxon>Bacillaceae</taxon>
        <taxon>Oceanobacillus</taxon>
    </lineage>
</organism>
<reference evidence="4" key="1">
    <citation type="journal article" date="2019" name="Int. J. Syst. Evol. Microbiol.">
        <title>The Global Catalogue of Microorganisms (GCM) 10K type strain sequencing project: providing services to taxonomists for standard genome sequencing and annotation.</title>
        <authorList>
            <consortium name="The Broad Institute Genomics Platform"/>
            <consortium name="The Broad Institute Genome Sequencing Center for Infectious Disease"/>
            <person name="Wu L."/>
            <person name="Ma J."/>
        </authorList>
    </citation>
    <scope>NUCLEOTIDE SEQUENCE [LARGE SCALE GENOMIC DNA]</scope>
    <source>
        <strain evidence="4">CGMCC 1.12376</strain>
    </source>
</reference>
<dbReference type="RefSeq" id="WP_251516340.1">
    <property type="nucleotide sequence ID" value="NZ_JAMBON010000035.1"/>
</dbReference>
<dbReference type="InterPro" id="IPR019949">
    <property type="entry name" value="CmoO-like"/>
</dbReference>